<dbReference type="EMBL" id="CAJNNW010033806">
    <property type="protein sequence ID" value="CAE8720446.1"/>
    <property type="molecule type" value="Genomic_DNA"/>
</dbReference>
<sequence>MAVGALHTPSYMVRVGTRRRVTGKQSPTSDARAMADGPTFDWCGKVMKDEGLVFSILQCLCLAEARQLWRLHRLAFKVLDGKVIPLLALFEREWSIVSHYLDSAAGPGFDGQPRFEYS</sequence>
<evidence type="ECO:0000313" key="4">
    <source>
        <dbReference type="Proteomes" id="UP000654075"/>
    </source>
</evidence>
<dbReference type="EMBL" id="CAJNNV010033154">
    <property type="protein sequence ID" value="CAE8642368.1"/>
    <property type="molecule type" value="Genomic_DNA"/>
</dbReference>
<organism evidence="2 3">
    <name type="scientific">Polarella glacialis</name>
    <name type="common">Dinoflagellate</name>
    <dbReference type="NCBI Taxonomy" id="89957"/>
    <lineage>
        <taxon>Eukaryota</taxon>
        <taxon>Sar</taxon>
        <taxon>Alveolata</taxon>
        <taxon>Dinophyceae</taxon>
        <taxon>Suessiales</taxon>
        <taxon>Suessiaceae</taxon>
        <taxon>Polarella</taxon>
    </lineage>
</organism>
<reference evidence="2" key="1">
    <citation type="submission" date="2021-02" db="EMBL/GenBank/DDBJ databases">
        <authorList>
            <person name="Dougan E. K."/>
            <person name="Rhodes N."/>
            <person name="Thang M."/>
            <person name="Chan C."/>
        </authorList>
    </citation>
    <scope>NUCLEOTIDE SEQUENCE</scope>
</reference>
<name>A0A813L1B6_POLGL</name>
<accession>A0A813L1B6</accession>
<feature type="non-terminal residue" evidence="2">
    <location>
        <position position="1"/>
    </location>
</feature>
<dbReference type="OrthoDB" id="426739at2759"/>
<dbReference type="Proteomes" id="UP000626109">
    <property type="component" value="Unassembled WGS sequence"/>
</dbReference>
<evidence type="ECO:0000313" key="3">
    <source>
        <dbReference type="Proteomes" id="UP000626109"/>
    </source>
</evidence>
<keyword evidence="4" id="KW-1185">Reference proteome</keyword>
<proteinExistence type="predicted"/>
<dbReference type="Proteomes" id="UP000654075">
    <property type="component" value="Unassembled WGS sequence"/>
</dbReference>
<dbReference type="AlphaFoldDB" id="A0A813L1B6"/>
<evidence type="ECO:0000313" key="2">
    <source>
        <dbReference type="EMBL" id="CAE8720446.1"/>
    </source>
</evidence>
<comment type="caution">
    <text evidence="2">The sequence shown here is derived from an EMBL/GenBank/DDBJ whole genome shotgun (WGS) entry which is preliminary data.</text>
</comment>
<evidence type="ECO:0000313" key="1">
    <source>
        <dbReference type="EMBL" id="CAE8642368.1"/>
    </source>
</evidence>
<protein>
    <submittedName>
        <fullName evidence="2">Uncharacterized protein</fullName>
    </submittedName>
</protein>
<gene>
    <name evidence="1" type="ORF">PGLA1383_LOCUS56869</name>
    <name evidence="2" type="ORF">PGLA2088_LOCUS41338</name>
</gene>